<dbReference type="AlphaFoldDB" id="A0A372LP37"/>
<dbReference type="Pfam" id="PF01078">
    <property type="entry name" value="Mg_chelatase"/>
    <property type="match status" value="1"/>
</dbReference>
<protein>
    <recommendedName>
        <fullName evidence="1">Magnesium chelatase ChlI-like catalytic domain-containing protein</fullName>
    </recommendedName>
</protein>
<gene>
    <name evidence="2" type="ORF">D0469_09175</name>
</gene>
<proteinExistence type="predicted"/>
<feature type="domain" description="Magnesium chelatase ChlI-like catalytic" evidence="1">
    <location>
        <begin position="13"/>
        <end position="43"/>
    </location>
</feature>
<comment type="caution">
    <text evidence="2">The sequence shown here is derived from an EMBL/GenBank/DDBJ whole genome shotgun (WGS) entry which is preliminary data.</text>
</comment>
<dbReference type="EMBL" id="QVTE01000024">
    <property type="protein sequence ID" value="RFU69527.1"/>
    <property type="molecule type" value="Genomic_DNA"/>
</dbReference>
<dbReference type="OrthoDB" id="9813147at2"/>
<keyword evidence="3" id="KW-1185">Reference proteome</keyword>
<evidence type="ECO:0000313" key="3">
    <source>
        <dbReference type="Proteomes" id="UP000264541"/>
    </source>
</evidence>
<dbReference type="InterPro" id="IPR000523">
    <property type="entry name" value="Mg_chelatse_chII-like_cat_dom"/>
</dbReference>
<sequence length="79" mass="9233">MVSIFGYAGTNTHYPKQITAYQNKLSGPLRDRFDINLSLRPVDLKSDKANKEEPSFSIRMRVEKARKRQYKKVWKGNSK</sequence>
<dbReference type="Proteomes" id="UP000264541">
    <property type="component" value="Unassembled WGS sequence"/>
</dbReference>
<name>A0A372LP37_9BACI</name>
<evidence type="ECO:0000259" key="1">
    <source>
        <dbReference type="Pfam" id="PF01078"/>
    </source>
</evidence>
<evidence type="ECO:0000313" key="2">
    <source>
        <dbReference type="EMBL" id="RFU69527.1"/>
    </source>
</evidence>
<reference evidence="2 3" key="1">
    <citation type="submission" date="2018-08" db="EMBL/GenBank/DDBJ databases">
        <title>Bacillus chawlae sp. nov., Bacillus glennii sp. nov., and Bacillus saganii sp. nov. Isolated from the Vehicle Assembly Building at Kennedy Space Center where the Viking Spacecraft were Assembled.</title>
        <authorList>
            <person name="Seuylemezian A."/>
            <person name="Vaishampayan P."/>
        </authorList>
    </citation>
    <scope>NUCLEOTIDE SEQUENCE [LARGE SCALE GENOMIC DNA]</scope>
    <source>
        <strain evidence="2 3">V47-23a</strain>
    </source>
</reference>
<dbReference type="GO" id="GO:0005524">
    <property type="term" value="F:ATP binding"/>
    <property type="evidence" value="ECO:0007669"/>
    <property type="project" value="InterPro"/>
</dbReference>
<organism evidence="2 3">
    <name type="scientific">Peribacillus saganii</name>
    <dbReference type="NCBI Taxonomy" id="2303992"/>
    <lineage>
        <taxon>Bacteria</taxon>
        <taxon>Bacillati</taxon>
        <taxon>Bacillota</taxon>
        <taxon>Bacilli</taxon>
        <taxon>Bacillales</taxon>
        <taxon>Bacillaceae</taxon>
        <taxon>Peribacillus</taxon>
    </lineage>
</organism>
<accession>A0A372LP37</accession>